<feature type="transmembrane region" description="Helical" evidence="1">
    <location>
        <begin position="17"/>
        <end position="37"/>
    </location>
</feature>
<name>A0A3N1XF99_9FIRM</name>
<sequence length="61" mass="6751">MNKFKELIEGFVKEEDGIGVVEIILILVILVGLVVIFKDNISDIVEDAFEAITGDTDEILD</sequence>
<dbReference type="RefSeq" id="WP_123610668.1">
    <property type="nucleotide sequence ID" value="NZ_RJVG01000013.1"/>
</dbReference>
<dbReference type="AlphaFoldDB" id="A0A3N1XF99"/>
<evidence type="ECO:0000259" key="2">
    <source>
        <dbReference type="Pfam" id="PF16982"/>
    </source>
</evidence>
<evidence type="ECO:0000313" key="3">
    <source>
        <dbReference type="EMBL" id="ROR23672.1"/>
    </source>
</evidence>
<dbReference type="InterPro" id="IPR031564">
    <property type="entry name" value="Flp1-like"/>
</dbReference>
<evidence type="ECO:0000313" key="4">
    <source>
        <dbReference type="Proteomes" id="UP000273083"/>
    </source>
</evidence>
<evidence type="ECO:0000256" key="1">
    <source>
        <dbReference type="SAM" id="Phobius"/>
    </source>
</evidence>
<keyword evidence="3" id="KW-0282">Flagellum</keyword>
<dbReference type="Pfam" id="PF16982">
    <property type="entry name" value="Flp1_like"/>
    <property type="match status" value="1"/>
</dbReference>
<feature type="domain" description="Putative Flagellin Flp1-like" evidence="2">
    <location>
        <begin position="11"/>
        <end position="55"/>
    </location>
</feature>
<dbReference type="Proteomes" id="UP000273083">
    <property type="component" value="Unassembled WGS sequence"/>
</dbReference>
<keyword evidence="1" id="KW-1133">Transmembrane helix</keyword>
<keyword evidence="4" id="KW-1185">Reference proteome</keyword>
<dbReference type="EMBL" id="RJVG01000013">
    <property type="protein sequence ID" value="ROR23672.1"/>
    <property type="molecule type" value="Genomic_DNA"/>
</dbReference>
<gene>
    <name evidence="3" type="ORF">EDD66_11367</name>
</gene>
<comment type="caution">
    <text evidence="3">The sequence shown here is derived from an EMBL/GenBank/DDBJ whole genome shotgun (WGS) entry which is preliminary data.</text>
</comment>
<proteinExistence type="predicted"/>
<keyword evidence="3" id="KW-0966">Cell projection</keyword>
<keyword evidence="1" id="KW-0812">Transmembrane</keyword>
<accession>A0A3N1XF99</accession>
<protein>
    <submittedName>
        <fullName evidence="3">Putative flagellin with Flp1-like domain</fullName>
    </submittedName>
</protein>
<keyword evidence="1" id="KW-0472">Membrane</keyword>
<organism evidence="3 4">
    <name type="scientific">Mobilisporobacter senegalensis</name>
    <dbReference type="NCBI Taxonomy" id="1329262"/>
    <lineage>
        <taxon>Bacteria</taxon>
        <taxon>Bacillati</taxon>
        <taxon>Bacillota</taxon>
        <taxon>Clostridia</taxon>
        <taxon>Lachnospirales</taxon>
        <taxon>Lachnospiraceae</taxon>
        <taxon>Mobilisporobacter</taxon>
    </lineage>
</organism>
<reference evidence="3 4" key="1">
    <citation type="submission" date="2018-11" db="EMBL/GenBank/DDBJ databases">
        <title>Genomic Encyclopedia of Type Strains, Phase IV (KMG-IV): sequencing the most valuable type-strain genomes for metagenomic binning, comparative biology and taxonomic classification.</title>
        <authorList>
            <person name="Goeker M."/>
        </authorList>
    </citation>
    <scope>NUCLEOTIDE SEQUENCE [LARGE SCALE GENOMIC DNA]</scope>
    <source>
        <strain evidence="3 4">DSM 26537</strain>
    </source>
</reference>
<keyword evidence="3" id="KW-0969">Cilium</keyword>